<name>A0A6H9Z7K0_9ACTN</name>
<dbReference type="OrthoDB" id="134712at2"/>
<accession>A0A6H9Z7K0</accession>
<dbReference type="SUPFAM" id="SSF52540">
    <property type="entry name" value="P-loop containing nucleoside triphosphate hydrolases"/>
    <property type="match status" value="1"/>
</dbReference>
<dbReference type="SUPFAM" id="SSF46894">
    <property type="entry name" value="C-terminal effector domain of the bipartite response regulators"/>
    <property type="match status" value="1"/>
</dbReference>
<organism evidence="8 9">
    <name type="scientific">Actinomadura rudentiformis</name>
    <dbReference type="NCBI Taxonomy" id="359158"/>
    <lineage>
        <taxon>Bacteria</taxon>
        <taxon>Bacillati</taxon>
        <taxon>Actinomycetota</taxon>
        <taxon>Actinomycetes</taxon>
        <taxon>Streptosporangiales</taxon>
        <taxon>Thermomonosporaceae</taxon>
        <taxon>Actinomadura</taxon>
    </lineage>
</organism>
<dbReference type="FunFam" id="1.25.40.10:FF:000222">
    <property type="entry name" value="SARP family transcriptional regulator"/>
    <property type="match status" value="1"/>
</dbReference>
<reference evidence="8 9" key="1">
    <citation type="submission" date="2019-09" db="EMBL/GenBank/DDBJ databases">
        <title>Actinomadura physcomitrii sp. nov., a novel actinomycete isolated from moss [Physcomitrium sphaericum (Ludw) Fuernr].</title>
        <authorList>
            <person name="Zhuang X."/>
            <person name="Liu C."/>
        </authorList>
    </citation>
    <scope>NUCLEOTIDE SEQUENCE [LARGE SCALE GENOMIC DNA]</scope>
    <source>
        <strain evidence="8 9">HMC1</strain>
    </source>
</reference>
<feature type="DNA-binding region" description="OmpR/PhoB-type" evidence="5">
    <location>
        <begin position="9"/>
        <end position="115"/>
    </location>
</feature>
<dbReference type="SMART" id="SM00862">
    <property type="entry name" value="Trans_reg_C"/>
    <property type="match status" value="1"/>
</dbReference>
<evidence type="ECO:0000256" key="3">
    <source>
        <dbReference type="ARBA" id="ARBA00023125"/>
    </source>
</evidence>
<dbReference type="InterPro" id="IPR041664">
    <property type="entry name" value="AAA_16"/>
</dbReference>
<evidence type="ECO:0000313" key="8">
    <source>
        <dbReference type="EMBL" id="KAB2351358.1"/>
    </source>
</evidence>
<dbReference type="InterPro" id="IPR011990">
    <property type="entry name" value="TPR-like_helical_dom_sf"/>
</dbReference>
<keyword evidence="4" id="KW-0804">Transcription</keyword>
<proteinExistence type="inferred from homology"/>
<feature type="compositionally biased region" description="Basic and acidic residues" evidence="6">
    <location>
        <begin position="286"/>
        <end position="296"/>
    </location>
</feature>
<dbReference type="InterPro" id="IPR027417">
    <property type="entry name" value="P-loop_NTPase"/>
</dbReference>
<feature type="region of interest" description="Disordered" evidence="6">
    <location>
        <begin position="268"/>
        <end position="303"/>
    </location>
</feature>
<feature type="domain" description="OmpR/PhoB-type" evidence="7">
    <location>
        <begin position="9"/>
        <end position="115"/>
    </location>
</feature>
<dbReference type="Pfam" id="PF00486">
    <property type="entry name" value="Trans_reg_C"/>
    <property type="match status" value="1"/>
</dbReference>
<dbReference type="GO" id="GO:0000160">
    <property type="term" value="P:phosphorelay signal transduction system"/>
    <property type="evidence" value="ECO:0007669"/>
    <property type="project" value="InterPro"/>
</dbReference>
<dbReference type="SUPFAM" id="SSF48452">
    <property type="entry name" value="TPR-like"/>
    <property type="match status" value="1"/>
</dbReference>
<dbReference type="SMART" id="SM01043">
    <property type="entry name" value="BTAD"/>
    <property type="match status" value="1"/>
</dbReference>
<comment type="caution">
    <text evidence="8">The sequence shown here is derived from an EMBL/GenBank/DDBJ whole genome shotgun (WGS) entry which is preliminary data.</text>
</comment>
<dbReference type="AlphaFoldDB" id="A0A6H9Z7K0"/>
<evidence type="ECO:0000256" key="1">
    <source>
        <dbReference type="ARBA" id="ARBA00005820"/>
    </source>
</evidence>
<evidence type="ECO:0000256" key="6">
    <source>
        <dbReference type="SAM" id="MobiDB-lite"/>
    </source>
</evidence>
<evidence type="ECO:0000256" key="4">
    <source>
        <dbReference type="ARBA" id="ARBA00023163"/>
    </source>
</evidence>
<dbReference type="InterPro" id="IPR036388">
    <property type="entry name" value="WH-like_DNA-bd_sf"/>
</dbReference>
<dbReference type="PROSITE" id="PS51755">
    <property type="entry name" value="OMPR_PHOB"/>
    <property type="match status" value="1"/>
</dbReference>
<gene>
    <name evidence="8" type="ORF">F8566_03615</name>
</gene>
<comment type="similarity">
    <text evidence="1">Belongs to the AfsR/DnrI/RedD regulatory family.</text>
</comment>
<protein>
    <submittedName>
        <fullName evidence="8">AAA family ATPase</fullName>
    </submittedName>
</protein>
<dbReference type="InterPro" id="IPR001867">
    <property type="entry name" value="OmpR/PhoB-type_DNA-bd"/>
</dbReference>
<sequence>MLWTPEGMNIEVDMSAGLSIGLFGPLEVTDGSGTRLDLGTRKQRALVAMLALEPGRVVSLDRLIQELWAGEPPAGATRTLQAYIAHLRKVLEPDRAPRTPPQVLLTREPGYLLAVAPGQVDLERFAAWAEEGRRALARGAHAETLQILDRALELWRGEPLGEFADQEFAQPVITRLAEVRAVAREDRLEARLALGEAAASVTELEALVEEHPYRERAWALLVLALYRAGCQADALAALRRVRSRLDDDLGLQPGPELRRLEQAVFDQSPELEVPSVPPPAAAPAERSAEPPEERRAGSNRLIGREGQLSRADERLGEVRRGSGGVLLVTGEAGIGKSRLAREIAEQAVARGFRVAQGGCVDGTAPAFWPWIQVLRDAGADPALLSSEVPGESADPDAALYDLYERVVAALAGSGGGGPLMVVLEDLHWADVSSLRLLAYVADAIARRPVLIVATLRAEPGDHPDQLRTALGSLSRLEGTEYVEMPPFDAGDVSAYLRARGTAEQPGLVDVLLERTGGNPFYLGEVLRLRESERGLPEAVPQGAREVIERRVTKLPEETRRLLRATAVVGAEADIDLLEAITGATAEDVMTALEPAVAAGLLTEPPDGSFGDADYRFSHGLVRQALYAGLSRLERSRLHLKVGEALEPVLPMAESATLARHFGRAAKVGGAAKAVEYASRAARHATGQLAYTEAVEFWELALTALGPGTESGRARLLTELGKARRAVGDAAGAGRDLDEAFDLARQSDDAGALIGVLTAFSAPTLWTWRPFGVVKQPVIEAIEELLARPLDDRDRAGLLGALGVELYYGPRRAEGERHATEGVELARQVGNPALRAQTLNNLLLAAFVPGGTETMRRAAEEMAALPDIPRSTELIARIFLMSCLLRSGDLAGWDREMARCRVLLGERPRPELESMVRVAETARATLDARWADAQALVGAYTTLRFGSVPWGSRFRTLLATYTCRRGQGTGAEMVDDLATAADAPDLVPLRPVAVLAAAEAGRTGLARELIARWGTEVAETWIADFVIPVWGLVAARLGVPDPQALYDRLAPVADQLVVAGMGTAAWGSNHLVLAELAASLGRTDQAVDHAEASLAAHQRLGLAYWEQQSAQLLSKLKATTRS</sequence>
<dbReference type="Pfam" id="PF13191">
    <property type="entry name" value="AAA_16"/>
    <property type="match status" value="1"/>
</dbReference>
<dbReference type="Gene3D" id="1.25.40.10">
    <property type="entry name" value="Tetratricopeptide repeat domain"/>
    <property type="match status" value="1"/>
</dbReference>
<evidence type="ECO:0000256" key="2">
    <source>
        <dbReference type="ARBA" id="ARBA00023015"/>
    </source>
</evidence>
<evidence type="ECO:0000256" key="5">
    <source>
        <dbReference type="PROSITE-ProRule" id="PRU01091"/>
    </source>
</evidence>
<dbReference type="Pfam" id="PF03704">
    <property type="entry name" value="BTAD"/>
    <property type="match status" value="1"/>
</dbReference>
<dbReference type="Gene3D" id="1.10.10.10">
    <property type="entry name" value="Winged helix-like DNA-binding domain superfamily/Winged helix DNA-binding domain"/>
    <property type="match status" value="1"/>
</dbReference>
<dbReference type="InterPro" id="IPR051677">
    <property type="entry name" value="AfsR-DnrI-RedD_regulator"/>
</dbReference>
<dbReference type="CDD" id="cd01120">
    <property type="entry name" value="RecA-like_superfamily"/>
    <property type="match status" value="1"/>
</dbReference>
<dbReference type="GO" id="GO:0006355">
    <property type="term" value="P:regulation of DNA-templated transcription"/>
    <property type="evidence" value="ECO:0007669"/>
    <property type="project" value="InterPro"/>
</dbReference>
<dbReference type="InterPro" id="IPR016032">
    <property type="entry name" value="Sig_transdc_resp-reg_C-effctor"/>
</dbReference>
<dbReference type="CDD" id="cd15831">
    <property type="entry name" value="BTAD"/>
    <property type="match status" value="1"/>
</dbReference>
<dbReference type="InterPro" id="IPR005158">
    <property type="entry name" value="BTAD"/>
</dbReference>
<evidence type="ECO:0000259" key="7">
    <source>
        <dbReference type="PROSITE" id="PS51755"/>
    </source>
</evidence>
<evidence type="ECO:0000313" key="9">
    <source>
        <dbReference type="Proteomes" id="UP000468735"/>
    </source>
</evidence>
<dbReference type="Proteomes" id="UP000468735">
    <property type="component" value="Unassembled WGS sequence"/>
</dbReference>
<dbReference type="GO" id="GO:0003677">
    <property type="term" value="F:DNA binding"/>
    <property type="evidence" value="ECO:0007669"/>
    <property type="project" value="UniProtKB-UniRule"/>
</dbReference>
<keyword evidence="3 5" id="KW-0238">DNA-binding</keyword>
<dbReference type="PANTHER" id="PTHR35807:SF1">
    <property type="entry name" value="TRANSCRIPTIONAL REGULATOR REDD"/>
    <property type="match status" value="1"/>
</dbReference>
<keyword evidence="2" id="KW-0805">Transcription regulation</keyword>
<dbReference type="PANTHER" id="PTHR35807">
    <property type="entry name" value="TRANSCRIPTIONAL REGULATOR REDD-RELATED"/>
    <property type="match status" value="1"/>
</dbReference>
<dbReference type="CDD" id="cd00383">
    <property type="entry name" value="trans_reg_C"/>
    <property type="match status" value="1"/>
</dbReference>
<dbReference type="EMBL" id="WBMT01000002">
    <property type="protein sequence ID" value="KAB2351358.1"/>
    <property type="molecule type" value="Genomic_DNA"/>
</dbReference>
<keyword evidence="9" id="KW-1185">Reference proteome</keyword>